<sequence length="466" mass="52858">MTQIEIEIEIEIGGKSSTFQTSLPYRPTNNNPLVTLLYQSPHSYILLCLYLCFYYSIQYIHSIFIFHKLIFCVSLYACIVNVFASIIDPKLANTLIRLLNQIAPLENLRHVKRIRKKQLEGGKTELLVILCLASENDSHLDTMQHDVRELFNSYQLSAFITKVCKFPASSKEEWEEQCKLWPTSYHPPTYNIDGITGFNEEDSQSVFSFMRFAVELAKSGDGLVTNAAVIVDPSVKKVIASARDEICSWNIPTNNQTSSFKQPDTCISQSNSNRIIAHDTLPSNGSTSKLKQLCTGASCLYPWRWSEQELYMPNSSCWHPLRHAAIVAIECSAARDRQLFPDLGDNEDKSFELDHMHSSTSSPAKRQNLENVEDTEKLDTLTEGCHSVAARPYLCTGYDIYLVWEPCTMCAMALVHQRIRRIFYAFPNPNAGALGSVHRLQGEKSLNHHYAVFRVLLPEEVLSVEL</sequence>
<dbReference type="GO" id="GO:0052717">
    <property type="term" value="F:tRNA-specific adenosine-34 deaminase activity"/>
    <property type="evidence" value="ECO:0007669"/>
    <property type="project" value="UniProtKB-EC"/>
</dbReference>
<evidence type="ECO:0000259" key="4">
    <source>
        <dbReference type="PROSITE" id="PS51747"/>
    </source>
</evidence>
<keyword evidence="1" id="KW-0819">tRNA processing</keyword>
<dbReference type="GO" id="GO:0046872">
    <property type="term" value="F:metal ion binding"/>
    <property type="evidence" value="ECO:0007669"/>
    <property type="project" value="UniProtKB-KW"/>
</dbReference>
<protein>
    <recommendedName>
        <fullName evidence="4">CMP/dCMP-type deaminase domain-containing protein</fullName>
    </recommendedName>
</protein>
<dbReference type="InterPro" id="IPR002125">
    <property type="entry name" value="CMP_dCMP_dom"/>
</dbReference>
<evidence type="ECO:0000256" key="2">
    <source>
        <dbReference type="ARBA" id="ARBA00038160"/>
    </source>
</evidence>
<evidence type="ECO:0000256" key="3">
    <source>
        <dbReference type="SAM" id="Phobius"/>
    </source>
</evidence>
<dbReference type="GO" id="GO:0002100">
    <property type="term" value="P:tRNA wobble adenosine to inosine editing"/>
    <property type="evidence" value="ECO:0007669"/>
    <property type="project" value="InterPro"/>
</dbReference>
<gene>
    <name evidence="5" type="ORF">RGQ29_029487</name>
</gene>
<evidence type="ECO:0000313" key="5">
    <source>
        <dbReference type="EMBL" id="KAK4570637.1"/>
    </source>
</evidence>
<evidence type="ECO:0000256" key="1">
    <source>
        <dbReference type="ARBA" id="ARBA00022694"/>
    </source>
</evidence>
<feature type="transmembrane region" description="Helical" evidence="3">
    <location>
        <begin position="36"/>
        <end position="57"/>
    </location>
</feature>
<organism evidence="5 6">
    <name type="scientific">Quercus rubra</name>
    <name type="common">Northern red oak</name>
    <name type="synonym">Quercus borealis</name>
    <dbReference type="NCBI Taxonomy" id="3512"/>
    <lineage>
        <taxon>Eukaryota</taxon>
        <taxon>Viridiplantae</taxon>
        <taxon>Streptophyta</taxon>
        <taxon>Embryophyta</taxon>
        <taxon>Tracheophyta</taxon>
        <taxon>Spermatophyta</taxon>
        <taxon>Magnoliopsida</taxon>
        <taxon>eudicotyledons</taxon>
        <taxon>Gunneridae</taxon>
        <taxon>Pentapetalae</taxon>
        <taxon>rosids</taxon>
        <taxon>fabids</taxon>
        <taxon>Fagales</taxon>
        <taxon>Fagaceae</taxon>
        <taxon>Quercus</taxon>
    </lineage>
</organism>
<dbReference type="EMBL" id="JAXUIC010000009">
    <property type="protein sequence ID" value="KAK4570637.1"/>
    <property type="molecule type" value="Genomic_DNA"/>
</dbReference>
<keyword evidence="6" id="KW-1185">Reference proteome</keyword>
<keyword evidence="3" id="KW-0812">Transmembrane</keyword>
<dbReference type="Gene3D" id="3.40.140.10">
    <property type="entry name" value="Cytidine Deaminase, domain 2"/>
    <property type="match status" value="1"/>
</dbReference>
<name>A0AAN7EFD3_QUERU</name>
<dbReference type="GO" id="GO:0005737">
    <property type="term" value="C:cytoplasm"/>
    <property type="evidence" value="ECO:0007669"/>
    <property type="project" value="TreeGrafter"/>
</dbReference>
<dbReference type="PANTHER" id="PTHR11079">
    <property type="entry name" value="CYTOSINE DEAMINASE FAMILY MEMBER"/>
    <property type="match status" value="1"/>
</dbReference>
<dbReference type="Proteomes" id="UP001324115">
    <property type="component" value="Unassembled WGS sequence"/>
</dbReference>
<dbReference type="InterPro" id="IPR016193">
    <property type="entry name" value="Cytidine_deaminase-like"/>
</dbReference>
<reference evidence="5 6" key="1">
    <citation type="journal article" date="2023" name="G3 (Bethesda)">
        <title>A haplotype-resolved chromosome-scale genome for Quercus rubra L. provides insights into the genetics of adaptive traits for red oak species.</title>
        <authorList>
            <person name="Kapoor B."/>
            <person name="Jenkins J."/>
            <person name="Schmutz J."/>
            <person name="Zhebentyayeva T."/>
            <person name="Kuelheim C."/>
            <person name="Coggeshall M."/>
            <person name="Heim C."/>
            <person name="Lasky J.R."/>
            <person name="Leites L."/>
            <person name="Islam-Faridi N."/>
            <person name="Romero-Severson J."/>
            <person name="DeLeo V.L."/>
            <person name="Lucas S.M."/>
            <person name="Lazic D."/>
            <person name="Gailing O."/>
            <person name="Carlson J."/>
            <person name="Staton M."/>
        </authorList>
    </citation>
    <scope>NUCLEOTIDE SEQUENCE [LARGE SCALE GENOMIC DNA]</scope>
    <source>
        <strain evidence="5">Pseudo-F2</strain>
    </source>
</reference>
<feature type="domain" description="CMP/dCMP-type deaminase" evidence="4">
    <location>
        <begin position="316"/>
        <end position="437"/>
    </location>
</feature>
<comment type="caution">
    <text evidence="5">The sequence shown here is derived from an EMBL/GenBank/DDBJ whole genome shotgun (WGS) entry which is preliminary data.</text>
</comment>
<dbReference type="SUPFAM" id="SSF53927">
    <property type="entry name" value="Cytidine deaminase-like"/>
    <property type="match status" value="1"/>
</dbReference>
<accession>A0AAN7EFD3</accession>
<keyword evidence="3" id="KW-0472">Membrane</keyword>
<feature type="transmembrane region" description="Helical" evidence="3">
    <location>
        <begin position="69"/>
        <end position="87"/>
    </location>
</feature>
<dbReference type="PANTHER" id="PTHR11079:SF156">
    <property type="entry name" value="INACTIVE TRNA-SPECIFIC ADENOSINE DEAMINASE-LIKE PROTEIN 3-RELATED"/>
    <property type="match status" value="1"/>
</dbReference>
<evidence type="ECO:0000313" key="6">
    <source>
        <dbReference type="Proteomes" id="UP001324115"/>
    </source>
</evidence>
<keyword evidence="3" id="KW-1133">Transmembrane helix</keyword>
<proteinExistence type="inferred from homology"/>
<dbReference type="GO" id="GO:0005634">
    <property type="term" value="C:nucleus"/>
    <property type="evidence" value="ECO:0007669"/>
    <property type="project" value="TreeGrafter"/>
</dbReference>
<dbReference type="AlphaFoldDB" id="A0AAN7EFD3"/>
<comment type="similarity">
    <text evidence="2">Belongs to the cytidine and deoxycytidylate deaminase family. ADAT3 subfamily.</text>
</comment>
<dbReference type="PROSITE" id="PS51747">
    <property type="entry name" value="CYT_DCMP_DEAMINASES_2"/>
    <property type="match status" value="1"/>
</dbReference>